<feature type="region of interest" description="Disordered" evidence="5">
    <location>
        <begin position="237"/>
        <end position="257"/>
    </location>
</feature>
<protein>
    <recommendedName>
        <fullName evidence="7">TMEM205-like domain-containing protein</fullName>
    </recommendedName>
</protein>
<keyword evidence="3 6" id="KW-1133">Transmembrane helix</keyword>
<proteinExistence type="predicted"/>
<keyword evidence="10" id="KW-1185">Reference proteome</keyword>
<dbReference type="Gramene" id="Pp3c26_3860V3.1">
    <property type="protein sequence ID" value="Pp3c26_3860V3.1"/>
    <property type="gene ID" value="Pp3c26_3860"/>
</dbReference>
<evidence type="ECO:0000256" key="1">
    <source>
        <dbReference type="ARBA" id="ARBA00004370"/>
    </source>
</evidence>
<evidence type="ECO:0000256" key="3">
    <source>
        <dbReference type="ARBA" id="ARBA00022989"/>
    </source>
</evidence>
<evidence type="ECO:0000313" key="10">
    <source>
        <dbReference type="Proteomes" id="UP000006727"/>
    </source>
</evidence>
<dbReference type="InParanoid" id="A0A2K1IBR0"/>
<evidence type="ECO:0000256" key="6">
    <source>
        <dbReference type="SAM" id="Phobius"/>
    </source>
</evidence>
<feature type="region of interest" description="Disordered" evidence="5">
    <location>
        <begin position="89"/>
        <end position="115"/>
    </location>
</feature>
<dbReference type="EnsemblPlants" id="Pp3c26_3860V3.1">
    <property type="protein sequence ID" value="Pp3c26_3860V3.1"/>
    <property type="gene ID" value="Pp3c26_3860"/>
</dbReference>
<feature type="compositionally biased region" description="Basic and acidic residues" evidence="5">
    <location>
        <begin position="392"/>
        <end position="413"/>
    </location>
</feature>
<dbReference type="PANTHER" id="PTHR47652">
    <property type="entry name" value="MITOCHONDRIAL IMPORT INNER MEMBRANE TRANSLOCASE SUBUNIT TIM44"/>
    <property type="match status" value="1"/>
</dbReference>
<feature type="region of interest" description="Disordered" evidence="5">
    <location>
        <begin position="270"/>
        <end position="293"/>
    </location>
</feature>
<dbReference type="Proteomes" id="UP000006727">
    <property type="component" value="Chromosome 26"/>
</dbReference>
<feature type="domain" description="TMEM205-like" evidence="7">
    <location>
        <begin position="485"/>
        <end position="551"/>
    </location>
</feature>
<dbReference type="InterPro" id="IPR025423">
    <property type="entry name" value="TMEM205-like"/>
</dbReference>
<evidence type="ECO:0000256" key="5">
    <source>
        <dbReference type="SAM" id="MobiDB-lite"/>
    </source>
</evidence>
<keyword evidence="4 6" id="KW-0472">Membrane</keyword>
<evidence type="ECO:0000256" key="4">
    <source>
        <dbReference type="ARBA" id="ARBA00023136"/>
    </source>
</evidence>
<feature type="region of interest" description="Disordered" evidence="5">
    <location>
        <begin position="392"/>
        <end position="422"/>
    </location>
</feature>
<gene>
    <name evidence="8" type="ORF">PHYPA_030196</name>
</gene>
<evidence type="ECO:0000313" key="8">
    <source>
        <dbReference type="EMBL" id="PNR26715.1"/>
    </source>
</evidence>
<keyword evidence="2 6" id="KW-0812">Transmembrane</keyword>
<comment type="subcellular location">
    <subcellularLocation>
        <location evidence="1">Membrane</location>
    </subcellularLocation>
</comment>
<feature type="transmembrane region" description="Helical" evidence="6">
    <location>
        <begin position="480"/>
        <end position="503"/>
    </location>
</feature>
<accession>A0A2K1IBR0</accession>
<dbReference type="AlphaFoldDB" id="A0A2K1IBR0"/>
<sequence length="554" mass="60866">MIALAVLLASQGSAIVLSPEPLMMKLRGDGDAKISSTKSIDSAKYSGDKTYQADLAAGTVEEWAADGAHTLYNKVGSAKDASYNAARHAHDTTADTLQSAKDDTSDAAEHAKDKSYDVKEIEHDSVASAKHLNDKISDDAGSAGDTMVENVQLGVDKSKGSAIEAAKKMIHSDGRAAGANSGDSAKETVRDRTRWLNHEGRDPTGENYDSAWDMVGGYYDEAGRRYVSARDYYKFTQNDPSRFSDAPEDETDRYDAMKDRSWSAHRSARGRAGDYYEDSRGSNGGYISDRHHEDPRQYRDYYEALHQRSGDKATREDDYEAMGWRRVGALPPGQAFVSTPKEVVIGNVKYVWQGKGQPPLDRADELHDTVLNHPTKAAMGVAPTAEEISGLVKDHAKEGTDTTRDSGRLHPKDDDDPNDEEEQQHAYVAYEAQRSVAGGYADEAREELASFVPGLGERTVATDQMGAPLLLLRMAAATRALHLFTFAAAYGSAVWVTCVWRMLLSKLIPRQQFGDVERRVMLGYVRISAAGHAVMLLLECVWHRWGSADSSQRE</sequence>
<evidence type="ECO:0000259" key="7">
    <source>
        <dbReference type="Pfam" id="PF13664"/>
    </source>
</evidence>
<evidence type="ECO:0000313" key="9">
    <source>
        <dbReference type="EnsemblPlants" id="Pp3c26_3860V3.1"/>
    </source>
</evidence>
<dbReference type="PaxDb" id="3218-PP1S490_14V6.1"/>
<feature type="compositionally biased region" description="Basic and acidic residues" evidence="5">
    <location>
        <begin position="271"/>
        <end position="280"/>
    </location>
</feature>
<dbReference type="EnsemblPlants" id="Pp3c26_3860V3.2">
    <property type="protein sequence ID" value="Pp3c26_3860V3.2"/>
    <property type="gene ID" value="Pp3c26_3860"/>
</dbReference>
<feature type="compositionally biased region" description="Basic and acidic residues" evidence="5">
    <location>
        <begin position="100"/>
        <end position="115"/>
    </location>
</feature>
<dbReference type="GO" id="GO:0016020">
    <property type="term" value="C:membrane"/>
    <property type="evidence" value="ECO:0007669"/>
    <property type="project" value="UniProtKB-SubCell"/>
</dbReference>
<reference evidence="8 10" key="1">
    <citation type="journal article" date="2008" name="Science">
        <title>The Physcomitrella genome reveals evolutionary insights into the conquest of land by plants.</title>
        <authorList>
            <person name="Rensing S."/>
            <person name="Lang D."/>
            <person name="Zimmer A."/>
            <person name="Terry A."/>
            <person name="Salamov A."/>
            <person name="Shapiro H."/>
            <person name="Nishiyama T."/>
            <person name="Perroud P.-F."/>
            <person name="Lindquist E."/>
            <person name="Kamisugi Y."/>
            <person name="Tanahashi T."/>
            <person name="Sakakibara K."/>
            <person name="Fujita T."/>
            <person name="Oishi K."/>
            <person name="Shin-I T."/>
            <person name="Kuroki Y."/>
            <person name="Toyoda A."/>
            <person name="Suzuki Y."/>
            <person name="Hashimoto A."/>
            <person name="Yamaguchi K."/>
            <person name="Sugano A."/>
            <person name="Kohara Y."/>
            <person name="Fujiyama A."/>
            <person name="Anterola A."/>
            <person name="Aoki S."/>
            <person name="Ashton N."/>
            <person name="Barbazuk W.B."/>
            <person name="Barker E."/>
            <person name="Bennetzen J."/>
            <person name="Bezanilla M."/>
            <person name="Blankenship R."/>
            <person name="Cho S.H."/>
            <person name="Dutcher S."/>
            <person name="Estelle M."/>
            <person name="Fawcett J.A."/>
            <person name="Gundlach H."/>
            <person name="Hanada K."/>
            <person name="Heyl A."/>
            <person name="Hicks K.A."/>
            <person name="Hugh J."/>
            <person name="Lohr M."/>
            <person name="Mayer K."/>
            <person name="Melkozernov A."/>
            <person name="Murata T."/>
            <person name="Nelson D."/>
            <person name="Pils B."/>
            <person name="Prigge M."/>
            <person name="Reiss B."/>
            <person name="Renner T."/>
            <person name="Rombauts S."/>
            <person name="Rushton P."/>
            <person name="Sanderfoot A."/>
            <person name="Schween G."/>
            <person name="Shiu S.-H."/>
            <person name="Stueber K."/>
            <person name="Theodoulou F.L."/>
            <person name="Tu H."/>
            <person name="Van de Peer Y."/>
            <person name="Verrier P.J."/>
            <person name="Waters E."/>
            <person name="Wood A."/>
            <person name="Yang L."/>
            <person name="Cove D."/>
            <person name="Cuming A."/>
            <person name="Hasebe M."/>
            <person name="Lucas S."/>
            <person name="Mishler D.B."/>
            <person name="Reski R."/>
            <person name="Grigoriev I."/>
            <person name="Quatrano R.S."/>
            <person name="Boore J.L."/>
        </authorList>
    </citation>
    <scope>NUCLEOTIDE SEQUENCE [LARGE SCALE GENOMIC DNA]</scope>
    <source>
        <strain evidence="9 10">cv. Gransden 2004</strain>
    </source>
</reference>
<organism evidence="8">
    <name type="scientific">Physcomitrium patens</name>
    <name type="common">Spreading-leaved earth moss</name>
    <name type="synonym">Physcomitrella patens</name>
    <dbReference type="NCBI Taxonomy" id="3218"/>
    <lineage>
        <taxon>Eukaryota</taxon>
        <taxon>Viridiplantae</taxon>
        <taxon>Streptophyta</taxon>
        <taxon>Embryophyta</taxon>
        <taxon>Bryophyta</taxon>
        <taxon>Bryophytina</taxon>
        <taxon>Bryopsida</taxon>
        <taxon>Funariidae</taxon>
        <taxon>Funariales</taxon>
        <taxon>Funariaceae</taxon>
        <taxon>Physcomitrium</taxon>
    </lineage>
</organism>
<dbReference type="PANTHER" id="PTHR47652:SF3">
    <property type="entry name" value="MITOCHONDRIAL IMPORT INNER MEMBRANE TRANSLOCASE SUBUNIT TIM44"/>
    <property type="match status" value="1"/>
</dbReference>
<dbReference type="Gramene" id="Pp3c26_3860V3.2">
    <property type="protein sequence ID" value="Pp3c26_3860V3.2"/>
    <property type="gene ID" value="Pp3c26_3860"/>
</dbReference>
<feature type="transmembrane region" description="Helical" evidence="6">
    <location>
        <begin position="524"/>
        <end position="545"/>
    </location>
</feature>
<evidence type="ECO:0000256" key="2">
    <source>
        <dbReference type="ARBA" id="ARBA00022692"/>
    </source>
</evidence>
<dbReference type="EMBL" id="ABEU02000026">
    <property type="protein sequence ID" value="PNR26715.1"/>
    <property type="molecule type" value="Genomic_DNA"/>
</dbReference>
<dbReference type="Pfam" id="PF13664">
    <property type="entry name" value="DUF4149"/>
    <property type="match status" value="1"/>
</dbReference>
<reference evidence="9" key="3">
    <citation type="submission" date="2020-12" db="UniProtKB">
        <authorList>
            <consortium name="EnsemblPlants"/>
        </authorList>
    </citation>
    <scope>IDENTIFICATION</scope>
</reference>
<name>A0A2K1IBR0_PHYPA</name>
<reference evidence="8 10" key="2">
    <citation type="journal article" date="2018" name="Plant J.">
        <title>The Physcomitrella patens chromosome-scale assembly reveals moss genome structure and evolution.</title>
        <authorList>
            <person name="Lang D."/>
            <person name="Ullrich K.K."/>
            <person name="Murat F."/>
            <person name="Fuchs J."/>
            <person name="Jenkins J."/>
            <person name="Haas F.B."/>
            <person name="Piednoel M."/>
            <person name="Gundlach H."/>
            <person name="Van Bel M."/>
            <person name="Meyberg R."/>
            <person name="Vives C."/>
            <person name="Morata J."/>
            <person name="Symeonidi A."/>
            <person name="Hiss M."/>
            <person name="Muchero W."/>
            <person name="Kamisugi Y."/>
            <person name="Saleh O."/>
            <person name="Blanc G."/>
            <person name="Decker E.L."/>
            <person name="van Gessel N."/>
            <person name="Grimwood J."/>
            <person name="Hayes R.D."/>
            <person name="Graham S.W."/>
            <person name="Gunter L.E."/>
            <person name="McDaniel S.F."/>
            <person name="Hoernstein S.N.W."/>
            <person name="Larsson A."/>
            <person name="Li F.W."/>
            <person name="Perroud P.F."/>
            <person name="Phillips J."/>
            <person name="Ranjan P."/>
            <person name="Rokshar D.S."/>
            <person name="Rothfels C.J."/>
            <person name="Schneider L."/>
            <person name="Shu S."/>
            <person name="Stevenson D.W."/>
            <person name="Thummler F."/>
            <person name="Tillich M."/>
            <person name="Villarreal Aguilar J.C."/>
            <person name="Widiez T."/>
            <person name="Wong G.K."/>
            <person name="Wymore A."/>
            <person name="Zhang Y."/>
            <person name="Zimmer A.D."/>
            <person name="Quatrano R.S."/>
            <person name="Mayer K.F.X."/>
            <person name="Goodstein D."/>
            <person name="Casacuberta J.M."/>
            <person name="Vandepoele K."/>
            <person name="Reski R."/>
            <person name="Cuming A.C."/>
            <person name="Tuskan G.A."/>
            <person name="Maumus F."/>
            <person name="Salse J."/>
            <person name="Schmutz J."/>
            <person name="Rensing S.A."/>
        </authorList>
    </citation>
    <scope>NUCLEOTIDE SEQUENCE [LARGE SCALE GENOMIC DNA]</scope>
    <source>
        <strain evidence="9 10">cv. Gransden 2004</strain>
    </source>
</reference>